<keyword evidence="12" id="KW-0411">Iron-sulfur</keyword>
<accession>B3QQ15</accession>
<keyword evidence="9" id="KW-0067">ATP-binding</keyword>
<evidence type="ECO:0000256" key="2">
    <source>
        <dbReference type="ARBA" id="ARBA00001969"/>
    </source>
</evidence>
<dbReference type="PROSITE" id="PS00090">
    <property type="entry name" value="NITROGENASE_1_2"/>
    <property type="match status" value="1"/>
</dbReference>
<proteinExistence type="inferred from homology"/>
<dbReference type="NCBIfam" id="TIGR01282">
    <property type="entry name" value="nifD"/>
    <property type="match status" value="1"/>
</dbReference>
<dbReference type="InterPro" id="IPR000510">
    <property type="entry name" value="Nase/OxRdtase_comp1"/>
</dbReference>
<comment type="function">
    <text evidence="3">This molybdenum-iron protein is part of the nitrogenase complex that catalyzes the key enzymatic reactions in nitrogen fixation.</text>
</comment>
<evidence type="ECO:0000259" key="17">
    <source>
        <dbReference type="Pfam" id="PF00148"/>
    </source>
</evidence>
<protein>
    <recommendedName>
        <fullName evidence="16">Nitrogenase protein alpha chain</fullName>
        <ecNumber evidence="16">1.18.6.1</ecNumber>
    </recommendedName>
</protein>
<dbReference type="InterPro" id="IPR005972">
    <property type="entry name" value="Nase_Mo-Fe_asu"/>
</dbReference>
<dbReference type="PROSITE" id="PS00699">
    <property type="entry name" value="NITROGENASE_1_1"/>
    <property type="match status" value="1"/>
</dbReference>
<dbReference type="CDD" id="cd01976">
    <property type="entry name" value="Nitrogenase_MoFe_alpha"/>
    <property type="match status" value="1"/>
</dbReference>
<evidence type="ECO:0000256" key="16">
    <source>
        <dbReference type="RuleBase" id="RU004022"/>
    </source>
</evidence>
<evidence type="ECO:0000256" key="3">
    <source>
        <dbReference type="ARBA" id="ARBA00002621"/>
    </source>
</evidence>
<reference evidence="18" key="1">
    <citation type="submission" date="2008-06" db="EMBL/GenBank/DDBJ databases">
        <title>Complete sequence of Chlorobaculum parvum NCIB 8327.</title>
        <authorList>
            <consortium name="US DOE Joint Genome Institute"/>
            <person name="Lucas S."/>
            <person name="Copeland A."/>
            <person name="Lapidus A."/>
            <person name="Glavina del Rio T."/>
            <person name="Dalin E."/>
            <person name="Tice H."/>
            <person name="Bruce D."/>
            <person name="Goodwin L."/>
            <person name="Pitluck S."/>
            <person name="Schmutz J."/>
            <person name="Larimer F."/>
            <person name="Land M."/>
            <person name="Hauser L."/>
            <person name="Kyrpides N."/>
            <person name="Mikhailova N."/>
            <person name="Zhao F."/>
            <person name="Li T."/>
            <person name="Liu Z."/>
            <person name="Overmann J."/>
            <person name="Bryant D.A."/>
            <person name="Richardson P."/>
        </authorList>
    </citation>
    <scope>NUCLEOTIDE SEQUENCE [LARGE SCALE GENOMIC DNA]</scope>
    <source>
        <strain evidence="18">NCIB 8327</strain>
    </source>
</reference>
<name>B3QQ15_CHLP8</name>
<keyword evidence="6" id="KW-0500">Molybdenum</keyword>
<evidence type="ECO:0000256" key="13">
    <source>
        <dbReference type="ARBA" id="ARBA00023231"/>
    </source>
</evidence>
<dbReference type="GO" id="GO:0051536">
    <property type="term" value="F:iron-sulfur cluster binding"/>
    <property type="evidence" value="ECO:0007669"/>
    <property type="project" value="UniProtKB-KW"/>
</dbReference>
<keyword evidence="7 16" id="KW-0479">Metal-binding</keyword>
<dbReference type="InterPro" id="IPR010143">
    <property type="entry name" value="Nase_comp1_asu"/>
</dbReference>
<keyword evidence="8" id="KW-0547">Nucleotide-binding</keyword>
<dbReference type="PANTHER" id="PTHR43457">
    <property type="entry name" value="NITROGENASE MOLYBDENUM-IRON PROTEIN ALPHA CHAIN"/>
    <property type="match status" value="1"/>
</dbReference>
<comment type="catalytic activity">
    <reaction evidence="14 16">
        <text>N2 + 8 reduced [2Fe-2S]-[ferredoxin] + 16 ATP + 16 H2O = H2 + 8 oxidized [2Fe-2S]-[ferredoxin] + 2 NH4(+) + 16 ADP + 16 phosphate + 6 H(+)</text>
        <dbReference type="Rhea" id="RHEA:21448"/>
        <dbReference type="Rhea" id="RHEA-COMP:10000"/>
        <dbReference type="Rhea" id="RHEA-COMP:10001"/>
        <dbReference type="ChEBI" id="CHEBI:15377"/>
        <dbReference type="ChEBI" id="CHEBI:15378"/>
        <dbReference type="ChEBI" id="CHEBI:17997"/>
        <dbReference type="ChEBI" id="CHEBI:18276"/>
        <dbReference type="ChEBI" id="CHEBI:28938"/>
        <dbReference type="ChEBI" id="CHEBI:30616"/>
        <dbReference type="ChEBI" id="CHEBI:33737"/>
        <dbReference type="ChEBI" id="CHEBI:33738"/>
        <dbReference type="ChEBI" id="CHEBI:43474"/>
        <dbReference type="ChEBI" id="CHEBI:456216"/>
        <dbReference type="EC" id="1.18.6.1"/>
    </reaction>
</comment>
<dbReference type="OrthoDB" id="9767044at2"/>
<evidence type="ECO:0000256" key="5">
    <source>
        <dbReference type="ARBA" id="ARBA00011462"/>
    </source>
</evidence>
<dbReference type="EMBL" id="CP001099">
    <property type="protein sequence ID" value="ACF12018.1"/>
    <property type="molecule type" value="Genomic_DNA"/>
</dbReference>
<evidence type="ECO:0000256" key="10">
    <source>
        <dbReference type="ARBA" id="ARBA00023002"/>
    </source>
</evidence>
<dbReference type="RefSeq" id="WP_012502851.1">
    <property type="nucleotide sequence ID" value="NC_011027.1"/>
</dbReference>
<dbReference type="Proteomes" id="UP000008811">
    <property type="component" value="Chromosome"/>
</dbReference>
<dbReference type="EC" id="1.18.6.1" evidence="16"/>
<dbReference type="InterPro" id="IPR000318">
    <property type="entry name" value="Nase_comp1_CS"/>
</dbReference>
<comment type="subunit">
    <text evidence="5">Tetramer of two alpha and two beta chains. Forms complex with the iron protein (nitrogenase component 2).</text>
</comment>
<gene>
    <name evidence="18" type="ordered locus">Cpar_1622</name>
</gene>
<comment type="cofactor">
    <cofactor evidence="1">
        <name>[8Fe-7S] cluster</name>
        <dbReference type="ChEBI" id="CHEBI:21143"/>
    </cofactor>
</comment>
<organism evidence="18 19">
    <name type="scientific">Chlorobaculum parvum (strain DSM 263 / NCIMB 8327)</name>
    <name type="common">Chlorobium vibrioforme subsp. thiosulfatophilum</name>
    <dbReference type="NCBI Taxonomy" id="517417"/>
    <lineage>
        <taxon>Bacteria</taxon>
        <taxon>Pseudomonadati</taxon>
        <taxon>Chlorobiota</taxon>
        <taxon>Chlorobiia</taxon>
        <taxon>Chlorobiales</taxon>
        <taxon>Chlorobiaceae</taxon>
        <taxon>Chlorobaculum</taxon>
    </lineage>
</organism>
<dbReference type="GO" id="GO:0016163">
    <property type="term" value="F:nitrogenase activity"/>
    <property type="evidence" value="ECO:0007669"/>
    <property type="project" value="UniProtKB-UniRule"/>
</dbReference>
<dbReference type="eggNOG" id="COG2710">
    <property type="taxonomic scope" value="Bacteria"/>
</dbReference>
<keyword evidence="11 16" id="KW-0408">Iron</keyword>
<keyword evidence="13 15" id="KW-0535">Nitrogen fixation</keyword>
<dbReference type="Gene3D" id="3.40.50.12380">
    <property type="entry name" value="Nitrogenase MoFe cofactor biosynthesis protein NifE, C-terminal"/>
    <property type="match status" value="1"/>
</dbReference>
<evidence type="ECO:0000313" key="18">
    <source>
        <dbReference type="EMBL" id="ACF12018.1"/>
    </source>
</evidence>
<evidence type="ECO:0000256" key="8">
    <source>
        <dbReference type="ARBA" id="ARBA00022741"/>
    </source>
</evidence>
<feature type="domain" description="Nitrogenase/oxidoreductase component 1" evidence="17">
    <location>
        <begin position="60"/>
        <end position="516"/>
    </location>
</feature>
<evidence type="ECO:0000256" key="15">
    <source>
        <dbReference type="RuleBase" id="RU004021"/>
    </source>
</evidence>
<dbReference type="GO" id="GO:0046872">
    <property type="term" value="F:metal ion binding"/>
    <property type="evidence" value="ECO:0007669"/>
    <property type="project" value="UniProtKB-KW"/>
</dbReference>
<comment type="similarity">
    <text evidence="4 15">Belongs to the NifD/NifK/NifE/NifN family.</text>
</comment>
<evidence type="ECO:0000256" key="9">
    <source>
        <dbReference type="ARBA" id="ARBA00022840"/>
    </source>
</evidence>
<dbReference type="GO" id="GO:0005524">
    <property type="term" value="F:ATP binding"/>
    <property type="evidence" value="ECO:0007669"/>
    <property type="project" value="UniProtKB-KW"/>
</dbReference>
<keyword evidence="10 16" id="KW-0560">Oxidoreductase</keyword>
<dbReference type="STRING" id="517417.Cpar_1622"/>
<dbReference type="NCBIfam" id="TIGR01862">
    <property type="entry name" value="N2-ase-Ialpha"/>
    <property type="match status" value="1"/>
</dbReference>
<dbReference type="Gene3D" id="3.40.50.1980">
    <property type="entry name" value="Nitrogenase molybdenum iron protein domain"/>
    <property type="match status" value="2"/>
</dbReference>
<evidence type="ECO:0000256" key="11">
    <source>
        <dbReference type="ARBA" id="ARBA00023004"/>
    </source>
</evidence>
<evidence type="ECO:0000256" key="4">
    <source>
        <dbReference type="ARBA" id="ARBA00011002"/>
    </source>
</evidence>
<dbReference type="Pfam" id="PF00148">
    <property type="entry name" value="Oxidored_nitro"/>
    <property type="match status" value="1"/>
</dbReference>
<evidence type="ECO:0000256" key="1">
    <source>
        <dbReference type="ARBA" id="ARBA00001919"/>
    </source>
</evidence>
<evidence type="ECO:0000313" key="19">
    <source>
        <dbReference type="Proteomes" id="UP000008811"/>
    </source>
</evidence>
<dbReference type="SUPFAM" id="SSF53807">
    <property type="entry name" value="Helical backbone' metal receptor"/>
    <property type="match status" value="1"/>
</dbReference>
<comment type="cofactor">
    <cofactor evidence="2">
        <name>[7Fe-Mo-9S-C-homocitryl] cluster</name>
        <dbReference type="ChEBI" id="CHEBI:30409"/>
    </cofactor>
</comment>
<dbReference type="PANTHER" id="PTHR43457:SF1">
    <property type="entry name" value="NITROGENASE MOLYBDENUM-IRON PROTEIN ALPHA CHAIN"/>
    <property type="match status" value="1"/>
</dbReference>
<evidence type="ECO:0000256" key="12">
    <source>
        <dbReference type="ARBA" id="ARBA00023014"/>
    </source>
</evidence>
<dbReference type="AlphaFoldDB" id="B3QQ15"/>
<dbReference type="KEGG" id="cpc:Cpar_1622"/>
<keyword evidence="19" id="KW-1185">Reference proteome</keyword>
<dbReference type="GO" id="GO:0016612">
    <property type="term" value="C:molybdenum-iron nitrogenase complex"/>
    <property type="evidence" value="ECO:0007669"/>
    <property type="project" value="UniProtKB-UniRule"/>
</dbReference>
<evidence type="ECO:0000256" key="7">
    <source>
        <dbReference type="ARBA" id="ARBA00022723"/>
    </source>
</evidence>
<dbReference type="HOGENOM" id="CLU_025876_1_1_10"/>
<evidence type="ECO:0000256" key="14">
    <source>
        <dbReference type="ARBA" id="ARBA00047967"/>
    </source>
</evidence>
<sequence>MPAKVNLPDPASITEELINKYPAKVAKKRRKSIVANDPDTIPEVQANVRTVPGIITQRGCSYAGCKGVVLGPTRDIVNIVHGPIGCSFYAWLTRRNQTRPETPEHENYITYCFSTDMQEEHVVFGGEKKLKVAIQEAYDLFHPKAIAIFSTCPVGLIGDDVHAVSREMKEKLGDCNVFGFSCEGYRGVSQSAGHHIANNGVFKHMVGNNNEIKPGKFKINLLGEYNIGGDAFEIERLLEKSGITLIASFSGNSTVGAMENAHTADLNIVQCHRSINYMGDMMETKYGIPWMKVNFVGVESTAKSLRKIAEYFGDAELKAKVEEVIAEEMPAVKEIIEEIRPRTEGKTAMLFVGGSRAHHYQDLFNELGMTTLSAGYEFAHRDDYEGREVLPNIKIDADSKNIEELKVTADPELYNPRKSPEEIEELKAKGLEMNGYTGMMKQMVHKSLVIDDVSHYESEKLIEIYKPDIFCAGIKKKYVVQKMGVPLKQLHSYDYGGPYTGFKGAVNFYKDIDRMVNNPVWKMIKAPWEKAESESLEASYVA</sequence>
<evidence type="ECO:0000256" key="6">
    <source>
        <dbReference type="ARBA" id="ARBA00022505"/>
    </source>
</evidence>